<proteinExistence type="predicted"/>
<feature type="compositionally biased region" description="Low complexity" evidence="5">
    <location>
        <begin position="235"/>
        <end position="250"/>
    </location>
</feature>
<accession>A0A1G1XZS2</accession>
<dbReference type="InterPro" id="IPR028974">
    <property type="entry name" value="TSP_type-3_rpt"/>
</dbReference>
<evidence type="ECO:0000256" key="5">
    <source>
        <dbReference type="SAM" id="MobiDB-lite"/>
    </source>
</evidence>
<feature type="compositionally biased region" description="Basic and acidic residues" evidence="5">
    <location>
        <begin position="224"/>
        <end position="234"/>
    </location>
</feature>
<feature type="compositionally biased region" description="Pro residues" evidence="5">
    <location>
        <begin position="41"/>
        <end position="55"/>
    </location>
</feature>
<feature type="region of interest" description="Disordered" evidence="5">
    <location>
        <begin position="210"/>
        <end position="269"/>
    </location>
</feature>
<sequence>MFDDKPTNQNQTPASPASRLGGPNRSEPNNLSSGPAMASLPKPPMPPRPTPPAPEPLLSNFGSEPEDILDNVDTTAPQIKGPASAMTTPGTPVPPAVSPAEKPETREPFIKQYKKVLIAVILVLVIGGVAIAAGWYGYQTFFPSATSQPAASQLNLNQPSSVTNTNLTNQEPADQNIGEQVGQPAIDTNQPPPPLDTDRDGLTDEEEALYGTNLNAVDSDNDGLTDRDEAKVFKTDPNNPDTDGDTYPDGTEVRSGFDPKGSGRLLQIK</sequence>
<name>A0A1G1XZS2_9BACT</name>
<evidence type="ECO:0000256" key="2">
    <source>
        <dbReference type="ARBA" id="ARBA00022525"/>
    </source>
</evidence>
<dbReference type="InterPro" id="IPR059100">
    <property type="entry name" value="TSP3_bac"/>
</dbReference>
<dbReference type="STRING" id="1797532.A2729_05410"/>
<comment type="caution">
    <text evidence="7">The sequence shown here is derived from an EMBL/GenBank/DDBJ whole genome shotgun (WGS) entry which is preliminary data.</text>
</comment>
<dbReference type="PRINTS" id="PR01217">
    <property type="entry name" value="PRICHEXTENSN"/>
</dbReference>
<evidence type="ECO:0000313" key="7">
    <source>
        <dbReference type="EMBL" id="OGY45096.1"/>
    </source>
</evidence>
<evidence type="ECO:0000256" key="3">
    <source>
        <dbReference type="ARBA" id="ARBA00022729"/>
    </source>
</evidence>
<gene>
    <name evidence="7" type="ORF">A2729_05410</name>
</gene>
<dbReference type="Gene3D" id="3.90.182.10">
    <property type="entry name" value="Toxin - Anthrax Protective Antigen,domain 1"/>
    <property type="match status" value="1"/>
</dbReference>
<dbReference type="AlphaFoldDB" id="A0A1G1XZS2"/>
<keyword evidence="2" id="KW-0964">Secreted</keyword>
<feature type="region of interest" description="Disordered" evidence="5">
    <location>
        <begin position="182"/>
        <end position="201"/>
    </location>
</feature>
<protein>
    <submittedName>
        <fullName evidence="7">Uncharacterized protein</fullName>
    </submittedName>
</protein>
<keyword evidence="3" id="KW-0732">Signal</keyword>
<evidence type="ECO:0000256" key="1">
    <source>
        <dbReference type="ARBA" id="ARBA00004613"/>
    </source>
</evidence>
<dbReference type="SUPFAM" id="SSF103647">
    <property type="entry name" value="TSP type-3 repeat"/>
    <property type="match status" value="1"/>
</dbReference>
<evidence type="ECO:0000256" key="6">
    <source>
        <dbReference type="SAM" id="Phobius"/>
    </source>
</evidence>
<evidence type="ECO:0000313" key="8">
    <source>
        <dbReference type="Proteomes" id="UP000178930"/>
    </source>
</evidence>
<dbReference type="Proteomes" id="UP000178930">
    <property type="component" value="Unassembled WGS sequence"/>
</dbReference>
<evidence type="ECO:0000256" key="4">
    <source>
        <dbReference type="ARBA" id="ARBA00022837"/>
    </source>
</evidence>
<dbReference type="Pfam" id="PF18884">
    <property type="entry name" value="TSP3_bac"/>
    <property type="match status" value="2"/>
</dbReference>
<feature type="transmembrane region" description="Helical" evidence="6">
    <location>
        <begin position="116"/>
        <end position="138"/>
    </location>
</feature>
<keyword evidence="6" id="KW-0472">Membrane</keyword>
<keyword evidence="6" id="KW-0812">Transmembrane</keyword>
<reference evidence="7 8" key="1">
    <citation type="journal article" date="2016" name="Nat. Commun.">
        <title>Thousands of microbial genomes shed light on interconnected biogeochemical processes in an aquifer system.</title>
        <authorList>
            <person name="Anantharaman K."/>
            <person name="Brown C.T."/>
            <person name="Hug L.A."/>
            <person name="Sharon I."/>
            <person name="Castelle C.J."/>
            <person name="Probst A.J."/>
            <person name="Thomas B.C."/>
            <person name="Singh A."/>
            <person name="Wilkins M.J."/>
            <person name="Karaoz U."/>
            <person name="Brodie E.L."/>
            <person name="Williams K.H."/>
            <person name="Hubbard S.S."/>
            <person name="Banfield J.F."/>
        </authorList>
    </citation>
    <scope>NUCLEOTIDE SEQUENCE [LARGE SCALE GENOMIC DNA]</scope>
</reference>
<organism evidence="7 8">
    <name type="scientific">Candidatus Buchananbacteria bacterium RIFCSPHIGHO2_01_FULL_39_14</name>
    <dbReference type="NCBI Taxonomy" id="1797532"/>
    <lineage>
        <taxon>Bacteria</taxon>
        <taxon>Candidatus Buchananiibacteriota</taxon>
    </lineage>
</organism>
<dbReference type="EMBL" id="MHIB01000005">
    <property type="protein sequence ID" value="OGY45096.1"/>
    <property type="molecule type" value="Genomic_DNA"/>
</dbReference>
<dbReference type="GO" id="GO:0005509">
    <property type="term" value="F:calcium ion binding"/>
    <property type="evidence" value="ECO:0007669"/>
    <property type="project" value="InterPro"/>
</dbReference>
<keyword evidence="6" id="KW-1133">Transmembrane helix</keyword>
<keyword evidence="4" id="KW-0106">Calcium</keyword>
<feature type="region of interest" description="Disordered" evidence="5">
    <location>
        <begin position="1"/>
        <end position="103"/>
    </location>
</feature>
<comment type="subcellular location">
    <subcellularLocation>
        <location evidence="1">Secreted</location>
    </subcellularLocation>
</comment>